<comment type="caution">
    <text evidence="2">The sequence shown here is derived from an EMBL/GenBank/DDBJ whole genome shotgun (WGS) entry which is preliminary data.</text>
</comment>
<name>A0A941EBE1_9ACTN</name>
<gene>
    <name evidence="2" type="ORF">KDK95_18945</name>
</gene>
<accession>A0A941EBE1</accession>
<dbReference type="Gene3D" id="3.90.190.10">
    <property type="entry name" value="Protein tyrosine phosphatase superfamily"/>
    <property type="match status" value="1"/>
</dbReference>
<keyword evidence="3" id="KW-1185">Reference proteome</keyword>
<evidence type="ECO:0000313" key="3">
    <source>
        <dbReference type="Proteomes" id="UP000676325"/>
    </source>
</evidence>
<sequence length="370" mass="38226">MNPSSRITRGAAVFAAAAVVAAGASTASAQTSAHPATQSADHGTVFSRVPFTDASVTANTSAGTLTVTWTAPNLHGGVAVYAGSAKTGQKHFVGLAAASTGTATVSAAYGDWIRLVPSSGDALVLTVRDLGLASDPNLRDVGGYRTVDGQWVRMGVVYRSQALSLSSSDLAVVDTLGITDDYDLRTASEIASSPDVVPTGATYTNLNVLADISLSPTLTSADAAAEYMQEIEQDFVTDATARAAFGSLLTGIADSKGASLYHCTAGKDRTGWATAVLLTLLGVPQDTVMQDYLLSNTYYFGSASVQALLKEMPAAEAAIYTPLLEVQASYLQAGLDQVKATYGSMYDYAVKGLGLSPRTIAKLRAKLLVG</sequence>
<feature type="chain" id="PRO_5037189701" evidence="1">
    <location>
        <begin position="30"/>
        <end position="370"/>
    </location>
</feature>
<organism evidence="2 3">
    <name type="scientific">Actinospica acidithermotolerans</name>
    <dbReference type="NCBI Taxonomy" id="2828514"/>
    <lineage>
        <taxon>Bacteria</taxon>
        <taxon>Bacillati</taxon>
        <taxon>Actinomycetota</taxon>
        <taxon>Actinomycetes</taxon>
        <taxon>Catenulisporales</taxon>
        <taxon>Actinospicaceae</taxon>
        <taxon>Actinospica</taxon>
    </lineage>
</organism>
<dbReference type="RefSeq" id="WP_212519530.1">
    <property type="nucleotide sequence ID" value="NZ_JAGSOH010000055.1"/>
</dbReference>
<feature type="signal peptide" evidence="1">
    <location>
        <begin position="1"/>
        <end position="29"/>
    </location>
</feature>
<keyword evidence="1" id="KW-0732">Signal</keyword>
<dbReference type="EMBL" id="JAGSOH010000055">
    <property type="protein sequence ID" value="MBR7828396.1"/>
    <property type="molecule type" value="Genomic_DNA"/>
</dbReference>
<dbReference type="SUPFAM" id="SSF52799">
    <property type="entry name" value="(Phosphotyrosine protein) phosphatases II"/>
    <property type="match status" value="1"/>
</dbReference>
<dbReference type="InterPro" id="IPR029021">
    <property type="entry name" value="Prot-tyrosine_phosphatase-like"/>
</dbReference>
<dbReference type="AlphaFoldDB" id="A0A941EBE1"/>
<proteinExistence type="predicted"/>
<evidence type="ECO:0000313" key="2">
    <source>
        <dbReference type="EMBL" id="MBR7828396.1"/>
    </source>
</evidence>
<evidence type="ECO:0000256" key="1">
    <source>
        <dbReference type="SAM" id="SignalP"/>
    </source>
</evidence>
<dbReference type="InterPro" id="IPR026893">
    <property type="entry name" value="Tyr/Ser_Pase_IphP-type"/>
</dbReference>
<dbReference type="Pfam" id="PF13350">
    <property type="entry name" value="Y_phosphatase3"/>
    <property type="match status" value="1"/>
</dbReference>
<protein>
    <submittedName>
        <fullName evidence="2">Tyrosine-protein phosphatase</fullName>
    </submittedName>
</protein>
<dbReference type="Proteomes" id="UP000676325">
    <property type="component" value="Unassembled WGS sequence"/>
</dbReference>
<reference evidence="2" key="1">
    <citation type="submission" date="2021-04" db="EMBL/GenBank/DDBJ databases">
        <title>Genome based classification of Actinospica acidithermotolerans sp. nov., an actinobacterium isolated from an Indonesian hot spring.</title>
        <authorList>
            <person name="Kusuma A.B."/>
            <person name="Putra K.E."/>
            <person name="Nafisah S."/>
            <person name="Loh J."/>
            <person name="Nouioui I."/>
            <person name="Goodfellow M."/>
        </authorList>
    </citation>
    <scope>NUCLEOTIDE SEQUENCE</scope>
    <source>
        <strain evidence="2">MGRD01-02</strain>
    </source>
</reference>
<dbReference type="GO" id="GO:0004721">
    <property type="term" value="F:phosphoprotein phosphatase activity"/>
    <property type="evidence" value="ECO:0007669"/>
    <property type="project" value="InterPro"/>
</dbReference>